<gene>
    <name evidence="1" type="ORF">F5148DRAFT_1182393</name>
</gene>
<keyword evidence="2" id="KW-1185">Reference proteome</keyword>
<protein>
    <submittedName>
        <fullName evidence="1">Uncharacterized protein</fullName>
    </submittedName>
</protein>
<comment type="caution">
    <text evidence="1">The sequence shown here is derived from an EMBL/GenBank/DDBJ whole genome shotgun (WGS) entry which is preliminary data.</text>
</comment>
<organism evidence="1 2">
    <name type="scientific">Russula earlei</name>
    <dbReference type="NCBI Taxonomy" id="71964"/>
    <lineage>
        <taxon>Eukaryota</taxon>
        <taxon>Fungi</taxon>
        <taxon>Dikarya</taxon>
        <taxon>Basidiomycota</taxon>
        <taxon>Agaricomycotina</taxon>
        <taxon>Agaricomycetes</taxon>
        <taxon>Russulales</taxon>
        <taxon>Russulaceae</taxon>
        <taxon>Russula</taxon>
    </lineage>
</organism>
<evidence type="ECO:0000313" key="2">
    <source>
        <dbReference type="Proteomes" id="UP001207468"/>
    </source>
</evidence>
<dbReference type="Proteomes" id="UP001207468">
    <property type="component" value="Unassembled WGS sequence"/>
</dbReference>
<reference evidence="1" key="1">
    <citation type="submission" date="2021-03" db="EMBL/GenBank/DDBJ databases">
        <title>Evolutionary priming and transition to the ectomycorrhizal habit in an iconic lineage of mushroom-forming fungi: is preadaptation a requirement?</title>
        <authorList>
            <consortium name="DOE Joint Genome Institute"/>
            <person name="Looney B.P."/>
            <person name="Miyauchi S."/>
            <person name="Morin E."/>
            <person name="Drula E."/>
            <person name="Courty P.E."/>
            <person name="Chicoki N."/>
            <person name="Fauchery L."/>
            <person name="Kohler A."/>
            <person name="Kuo A."/>
            <person name="LaButti K."/>
            <person name="Pangilinan J."/>
            <person name="Lipzen A."/>
            <person name="Riley R."/>
            <person name="Andreopoulos W."/>
            <person name="He G."/>
            <person name="Johnson J."/>
            <person name="Barry K.W."/>
            <person name="Grigoriev I.V."/>
            <person name="Nagy L."/>
            <person name="Hibbett D."/>
            <person name="Henrissat B."/>
            <person name="Matheny P.B."/>
            <person name="Labbe J."/>
            <person name="Martin A.F."/>
        </authorList>
    </citation>
    <scope>NUCLEOTIDE SEQUENCE</scope>
    <source>
        <strain evidence="1">BPL698</strain>
    </source>
</reference>
<accession>A0ACC0UEE5</accession>
<name>A0ACC0UEE5_9AGAM</name>
<evidence type="ECO:0000313" key="1">
    <source>
        <dbReference type="EMBL" id="KAI9510093.1"/>
    </source>
</evidence>
<proteinExistence type="predicted"/>
<sequence length="169" mass="18474">MTMLIGLLRCAHKSPNGIWKLLYQHCIIWIVLALITEIPTVVFLILNLNDAWNEMLNGAAIAIISIGAARMYRSLSINGSLTEYPLTSDLPKFSAPSLNTSASARTRNVHESIQLATIARSERHPTMYGAPVYVTADYAQVEFAPSVSNTTLVPESASSEATSSRHETI</sequence>
<dbReference type="EMBL" id="JAGFNK010000049">
    <property type="protein sequence ID" value="KAI9510093.1"/>
    <property type="molecule type" value="Genomic_DNA"/>
</dbReference>